<sequence>MDYRGLTASEFFHGVAEASRENTRALQQIMSLQETEGAKAQSYSIGGSKGSNQDTMARVDKRIDMEALLEKRMNDNYDYINDAYTLLYGVSQLGDGGLCEAKGTIYADTLNWRYLQCLPWQEVSSKLLASIKTLQRIEQEAFRAIDELHLISNMFGENVENNRR</sequence>
<reference evidence="1" key="1">
    <citation type="journal article" date="2021" name="Proc. Natl. Acad. Sci. U.S.A.">
        <title>A Catalog of Tens of Thousands of Viruses from Human Metagenomes Reveals Hidden Associations with Chronic Diseases.</title>
        <authorList>
            <person name="Tisza M.J."/>
            <person name="Buck C.B."/>
        </authorList>
    </citation>
    <scope>NUCLEOTIDE SEQUENCE</scope>
    <source>
        <strain evidence="1">Ct9j27</strain>
    </source>
</reference>
<proteinExistence type="predicted"/>
<organism evidence="1">
    <name type="scientific">Siphoviridae sp. ct9j27</name>
    <dbReference type="NCBI Taxonomy" id="2825369"/>
    <lineage>
        <taxon>Viruses</taxon>
        <taxon>Duplodnaviria</taxon>
        <taxon>Heunggongvirae</taxon>
        <taxon>Uroviricota</taxon>
        <taxon>Caudoviricetes</taxon>
    </lineage>
</organism>
<name>A0A8S5U8L2_9CAUD</name>
<evidence type="ECO:0000313" key="1">
    <source>
        <dbReference type="EMBL" id="DAF90746.1"/>
    </source>
</evidence>
<dbReference type="EMBL" id="BK016036">
    <property type="protein sequence ID" value="DAF90746.1"/>
    <property type="molecule type" value="Genomic_DNA"/>
</dbReference>
<protein>
    <submittedName>
        <fullName evidence="1">Uncharacterized protein</fullName>
    </submittedName>
</protein>
<accession>A0A8S5U8L2</accession>